<dbReference type="GO" id="GO:0005737">
    <property type="term" value="C:cytoplasm"/>
    <property type="evidence" value="ECO:0007669"/>
    <property type="project" value="TreeGrafter"/>
</dbReference>
<dbReference type="AlphaFoldDB" id="A0A7Y6NR02"/>
<dbReference type="NCBIfam" id="TIGR01167">
    <property type="entry name" value="LPXTG_anchor"/>
    <property type="match status" value="1"/>
</dbReference>
<comment type="cofactor">
    <cofactor evidence="1 7">
        <name>Zn(2+)</name>
        <dbReference type="ChEBI" id="CHEBI:29105"/>
    </cofactor>
</comment>
<evidence type="ECO:0000256" key="7">
    <source>
        <dbReference type="RuleBase" id="RU361277"/>
    </source>
</evidence>
<evidence type="ECO:0000259" key="8">
    <source>
        <dbReference type="SMART" id="SM00829"/>
    </source>
</evidence>
<dbReference type="InterPro" id="IPR013149">
    <property type="entry name" value="ADH-like_C"/>
</dbReference>
<dbReference type="InterPro" id="IPR020843">
    <property type="entry name" value="ER"/>
</dbReference>
<dbReference type="Gene3D" id="3.90.180.10">
    <property type="entry name" value="Medium-chain alcohol dehydrogenases, catalytic domain"/>
    <property type="match status" value="1"/>
</dbReference>
<dbReference type="PANTHER" id="PTHR42940">
    <property type="entry name" value="ALCOHOL DEHYDROGENASE 1-RELATED"/>
    <property type="match status" value="1"/>
</dbReference>
<dbReference type="SUPFAM" id="SSF50129">
    <property type="entry name" value="GroES-like"/>
    <property type="match status" value="1"/>
</dbReference>
<dbReference type="GO" id="GO:0008270">
    <property type="term" value="F:zinc ion binding"/>
    <property type="evidence" value="ECO:0007669"/>
    <property type="project" value="InterPro"/>
</dbReference>
<comment type="caution">
    <text evidence="9">The sequence shown here is derived from an EMBL/GenBank/DDBJ whole genome shotgun (WGS) entry which is preliminary data.</text>
</comment>
<dbReference type="SMART" id="SM00829">
    <property type="entry name" value="PKS_ER"/>
    <property type="match status" value="1"/>
</dbReference>
<keyword evidence="6" id="KW-0560">Oxidoreductase</keyword>
<dbReference type="PANTHER" id="PTHR42940:SF8">
    <property type="entry name" value="VACUOLAR PROTEIN SORTING-ASSOCIATED PROTEIN 11"/>
    <property type="match status" value="1"/>
</dbReference>
<evidence type="ECO:0000256" key="3">
    <source>
        <dbReference type="ARBA" id="ARBA00013190"/>
    </source>
</evidence>
<reference evidence="9 10" key="1">
    <citation type="submission" date="2020-06" db="EMBL/GenBank/DDBJ databases">
        <title>Schlegella sp. ID0723 isolated from air conditioner.</title>
        <authorList>
            <person name="Kim D.Y."/>
            <person name="Kim D.-U."/>
        </authorList>
    </citation>
    <scope>NUCLEOTIDE SEQUENCE [LARGE SCALE GENOMIC DNA]</scope>
    <source>
        <strain evidence="9 10">ID0723</strain>
    </source>
</reference>
<proteinExistence type="inferred from homology"/>
<keyword evidence="5 7" id="KW-0862">Zinc</keyword>
<dbReference type="EC" id="1.1.1.1" evidence="3"/>
<dbReference type="Pfam" id="PF08240">
    <property type="entry name" value="ADH_N"/>
    <property type="match status" value="1"/>
</dbReference>
<name>A0A7Y6NR02_9BURK</name>
<evidence type="ECO:0000313" key="9">
    <source>
        <dbReference type="EMBL" id="NUZ07706.1"/>
    </source>
</evidence>
<dbReference type="InterPro" id="IPR011032">
    <property type="entry name" value="GroES-like_sf"/>
</dbReference>
<keyword evidence="4 7" id="KW-0479">Metal-binding</keyword>
<feature type="domain" description="Enoyl reductase (ER)" evidence="8">
    <location>
        <begin position="10"/>
        <end position="346"/>
    </location>
</feature>
<dbReference type="GO" id="GO:0004022">
    <property type="term" value="F:alcohol dehydrogenase (NAD+) activity"/>
    <property type="evidence" value="ECO:0007669"/>
    <property type="project" value="UniProtKB-EC"/>
</dbReference>
<dbReference type="RefSeq" id="WP_176070557.1">
    <property type="nucleotide sequence ID" value="NZ_JABWMJ010000009.1"/>
</dbReference>
<dbReference type="InterPro" id="IPR036291">
    <property type="entry name" value="NAD(P)-bd_dom_sf"/>
</dbReference>
<dbReference type="EMBL" id="JABWMJ010000009">
    <property type="protein sequence ID" value="NUZ07706.1"/>
    <property type="molecule type" value="Genomic_DNA"/>
</dbReference>
<dbReference type="Pfam" id="PF00107">
    <property type="entry name" value="ADH_zinc_N"/>
    <property type="match status" value="1"/>
</dbReference>
<evidence type="ECO:0000256" key="6">
    <source>
        <dbReference type="ARBA" id="ARBA00023002"/>
    </source>
</evidence>
<dbReference type="Gene3D" id="3.40.50.720">
    <property type="entry name" value="NAD(P)-binding Rossmann-like Domain"/>
    <property type="match status" value="1"/>
</dbReference>
<gene>
    <name evidence="9" type="ORF">HQN59_18235</name>
</gene>
<accession>A0A7Y6NR02</accession>
<dbReference type="PROSITE" id="PS00059">
    <property type="entry name" value="ADH_ZINC"/>
    <property type="match status" value="1"/>
</dbReference>
<keyword evidence="10" id="KW-1185">Reference proteome</keyword>
<dbReference type="SUPFAM" id="SSF51735">
    <property type="entry name" value="NAD(P)-binding Rossmann-fold domains"/>
    <property type="match status" value="1"/>
</dbReference>
<dbReference type="CDD" id="cd08240">
    <property type="entry name" value="6_hydroxyhexanoate_dh_like"/>
    <property type="match status" value="1"/>
</dbReference>
<evidence type="ECO:0000256" key="4">
    <source>
        <dbReference type="ARBA" id="ARBA00022723"/>
    </source>
</evidence>
<evidence type="ECO:0000256" key="5">
    <source>
        <dbReference type="ARBA" id="ARBA00022833"/>
    </source>
</evidence>
<dbReference type="InterPro" id="IPR013154">
    <property type="entry name" value="ADH-like_N"/>
</dbReference>
<sequence>MESYQVLEWGQPLQRVLGARPVPSGTEVLVKVRACGVCHSDIHIRDGAYDLGGGKSIQLGLIGIHLPLTMGHEIVGTVVGAGPDARVEIGAEGVVYPWIGCGACRHCLKGEELDCETPRSLGTRRPGGYGQYVLVPHPRYVLPLGNLDPLVAASAACSGLTAYSALKKLPATGPEETIVIIGAGGLGLAALGLVRHLHAGRIVVLDSNPDKLALAASQADAVLDISDPGSGAALRAFAGGGALGVVDFVGLPQTFEWSMAALRKGGTLVEVGLFGGGVLLSIPVLPMRNLRLLGSYVGSLREFTELLALLNRPEVKTVTVQGRPIAEINDIFEDIRLGRVAGRVMALF</sequence>
<evidence type="ECO:0000256" key="1">
    <source>
        <dbReference type="ARBA" id="ARBA00001947"/>
    </source>
</evidence>
<protein>
    <recommendedName>
        <fullName evidence="3">alcohol dehydrogenase</fullName>
        <ecNumber evidence="3">1.1.1.1</ecNumber>
    </recommendedName>
</protein>
<dbReference type="InterPro" id="IPR002328">
    <property type="entry name" value="ADH_Zn_CS"/>
</dbReference>
<evidence type="ECO:0000256" key="2">
    <source>
        <dbReference type="ARBA" id="ARBA00008072"/>
    </source>
</evidence>
<organism evidence="9 10">
    <name type="scientific">Piscinibacter koreensis</name>
    <dbReference type="NCBI Taxonomy" id="2742824"/>
    <lineage>
        <taxon>Bacteria</taxon>
        <taxon>Pseudomonadati</taxon>
        <taxon>Pseudomonadota</taxon>
        <taxon>Betaproteobacteria</taxon>
        <taxon>Burkholderiales</taxon>
        <taxon>Sphaerotilaceae</taxon>
        <taxon>Piscinibacter</taxon>
    </lineage>
</organism>
<evidence type="ECO:0000313" key="10">
    <source>
        <dbReference type="Proteomes" id="UP000529637"/>
    </source>
</evidence>
<dbReference type="Proteomes" id="UP000529637">
    <property type="component" value="Unassembled WGS sequence"/>
</dbReference>
<comment type="similarity">
    <text evidence="2 7">Belongs to the zinc-containing alcohol dehydrogenase family.</text>
</comment>